<keyword evidence="4" id="KW-1185">Reference proteome</keyword>
<comment type="caution">
    <text evidence="3">The sequence shown here is derived from an EMBL/GenBank/DDBJ whole genome shotgun (WGS) entry which is preliminary data.</text>
</comment>
<keyword evidence="2" id="KW-0472">Membrane</keyword>
<dbReference type="RefSeq" id="WP_345440944.1">
    <property type="nucleotide sequence ID" value="NZ_BAABHK010000020.1"/>
</dbReference>
<feature type="transmembrane region" description="Helical" evidence="2">
    <location>
        <begin position="44"/>
        <end position="64"/>
    </location>
</feature>
<dbReference type="Proteomes" id="UP001501442">
    <property type="component" value="Unassembled WGS sequence"/>
</dbReference>
<organism evidence="3 4">
    <name type="scientific">Actinoallomurus vinaceus</name>
    <dbReference type="NCBI Taxonomy" id="1080074"/>
    <lineage>
        <taxon>Bacteria</taxon>
        <taxon>Bacillati</taxon>
        <taxon>Actinomycetota</taxon>
        <taxon>Actinomycetes</taxon>
        <taxon>Streptosporangiales</taxon>
        <taxon>Thermomonosporaceae</taxon>
        <taxon>Actinoallomurus</taxon>
    </lineage>
</organism>
<evidence type="ECO:0000313" key="4">
    <source>
        <dbReference type="Proteomes" id="UP001501442"/>
    </source>
</evidence>
<name>A0ABP8URJ2_9ACTN</name>
<keyword evidence="2" id="KW-0812">Transmembrane</keyword>
<evidence type="ECO:0000256" key="1">
    <source>
        <dbReference type="SAM" id="MobiDB-lite"/>
    </source>
</evidence>
<dbReference type="EMBL" id="BAABHK010000020">
    <property type="protein sequence ID" value="GAA4637760.1"/>
    <property type="molecule type" value="Genomic_DNA"/>
</dbReference>
<gene>
    <name evidence="3" type="ORF">GCM10023196_092870</name>
</gene>
<protein>
    <recommendedName>
        <fullName evidence="5">CU044_5270 family protein</fullName>
    </recommendedName>
</protein>
<feature type="region of interest" description="Disordered" evidence="1">
    <location>
        <begin position="176"/>
        <end position="207"/>
    </location>
</feature>
<proteinExistence type="predicted"/>
<accession>A0ABP8URJ2</accession>
<reference evidence="4" key="1">
    <citation type="journal article" date="2019" name="Int. J. Syst. Evol. Microbiol.">
        <title>The Global Catalogue of Microorganisms (GCM) 10K type strain sequencing project: providing services to taxonomists for standard genome sequencing and annotation.</title>
        <authorList>
            <consortium name="The Broad Institute Genomics Platform"/>
            <consortium name="The Broad Institute Genome Sequencing Center for Infectious Disease"/>
            <person name="Wu L."/>
            <person name="Ma J."/>
        </authorList>
    </citation>
    <scope>NUCLEOTIDE SEQUENCE [LARGE SCALE GENOMIC DNA]</scope>
    <source>
        <strain evidence="4">JCM 17939</strain>
    </source>
</reference>
<feature type="compositionally biased region" description="Low complexity" evidence="1">
    <location>
        <begin position="181"/>
        <end position="191"/>
    </location>
</feature>
<evidence type="ECO:0000313" key="3">
    <source>
        <dbReference type="EMBL" id="GAA4637760.1"/>
    </source>
</evidence>
<evidence type="ECO:0000256" key="2">
    <source>
        <dbReference type="SAM" id="Phobius"/>
    </source>
</evidence>
<sequence>MRTEDDLRAALTTLERHTPDADTVLRAVRSAGGRRRGRRPALRWWASGLTTAGALAAAAAVFAMSATPAGPPPSVFRMPDGTEGTANSDVGAARQVLLAAAKTAARSPLTTGRHWKKSTITGNFVQVGPSDDRYLIMDQSRNESWTARSSDDVMVFTQSLGAQLASTRDRAAWRRDGSPTAWASAGASGLAGPQGFTEGGNRVTTAPGERHMAFGEKGPGGRPFSVGGHSMSLKELQALPADPARLEKLFLDSPLYKHREDGDAASYLIEQVPEVLAMPVTRQVRSALYRMLAGVSGVRSLGRVRDVAGHEGVAIAVTEAHQKCGDRTKADTDADPSWIYSTCTVEQRLVINPATGLPVAQELRYTKLPAGPKWSAPGGLFSYEIFEYAGWTNASAPGSQG</sequence>
<evidence type="ECO:0008006" key="5">
    <source>
        <dbReference type="Google" id="ProtNLM"/>
    </source>
</evidence>
<keyword evidence="2" id="KW-1133">Transmembrane helix</keyword>